<dbReference type="InterPro" id="IPR050109">
    <property type="entry name" value="HTH-type_TetR-like_transc_reg"/>
</dbReference>
<dbReference type="GO" id="GO:0003700">
    <property type="term" value="F:DNA-binding transcription factor activity"/>
    <property type="evidence" value="ECO:0007669"/>
    <property type="project" value="TreeGrafter"/>
</dbReference>
<dbReference type="Proteomes" id="UP000016568">
    <property type="component" value="Unassembled WGS sequence"/>
</dbReference>
<dbReference type="GO" id="GO:0000976">
    <property type="term" value="F:transcription cis-regulatory region binding"/>
    <property type="evidence" value="ECO:0007669"/>
    <property type="project" value="TreeGrafter"/>
</dbReference>
<evidence type="ECO:0000313" key="8">
    <source>
        <dbReference type="Proteomes" id="UP000016568"/>
    </source>
</evidence>
<evidence type="ECO:0000256" key="2">
    <source>
        <dbReference type="ARBA" id="ARBA00023015"/>
    </source>
</evidence>
<protein>
    <submittedName>
        <fullName evidence="7">Putative TetR family transcriptional regulator</fullName>
    </submittedName>
</protein>
<dbReference type="SUPFAM" id="SSF46689">
    <property type="entry name" value="Homeodomain-like"/>
    <property type="match status" value="1"/>
</dbReference>
<evidence type="ECO:0000313" key="7">
    <source>
        <dbReference type="EMBL" id="GAD50720.1"/>
    </source>
</evidence>
<dbReference type="Pfam" id="PF13977">
    <property type="entry name" value="TetR_C_6"/>
    <property type="match status" value="1"/>
</dbReference>
<dbReference type="InterPro" id="IPR001647">
    <property type="entry name" value="HTH_TetR"/>
</dbReference>
<keyword evidence="1" id="KW-0678">Repressor</keyword>
<evidence type="ECO:0000256" key="5">
    <source>
        <dbReference type="PROSITE-ProRule" id="PRU00335"/>
    </source>
</evidence>
<feature type="domain" description="HTH tetR-type" evidence="6">
    <location>
        <begin position="8"/>
        <end position="68"/>
    </location>
</feature>
<keyword evidence="2" id="KW-0805">Transcription regulation</keyword>
<dbReference type="AlphaFoldDB" id="U2YP83"/>
<dbReference type="Gene3D" id="1.10.357.10">
    <property type="entry name" value="Tetracycline Repressor, domain 2"/>
    <property type="match status" value="1"/>
</dbReference>
<accession>U2YP83</accession>
<name>U2YP83_9SPHN</name>
<dbReference type="KEGG" id="ntd:EGO55_06855"/>
<gene>
    <name evidence="7" type="ORF">NT2_11_00280</name>
</gene>
<dbReference type="PROSITE" id="PS50977">
    <property type="entry name" value="HTH_TETR_2"/>
    <property type="match status" value="1"/>
</dbReference>
<sequence length="195" mass="21820">MPKIVDHAARRLAVAEIAARLIAREGLEGTKVREIARLAQCSTSIVSHYFHSKHDLLLFAYRVRMERTVAGVLQATADGASLFDCLATILPLDEERVESWQVWLSFWGLAVSDPAFLREQRNRSREAVDLFHHTLIATHAMDDGPQAHLVAQALLASVSGMATQALYDPEFWPPDRQKDILAFELERMVTRSTGG</sequence>
<feature type="DNA-binding region" description="H-T-H motif" evidence="5">
    <location>
        <begin position="31"/>
        <end position="50"/>
    </location>
</feature>
<dbReference type="EMBL" id="BASZ01000011">
    <property type="protein sequence ID" value="GAD50720.1"/>
    <property type="molecule type" value="Genomic_DNA"/>
</dbReference>
<dbReference type="InterPro" id="IPR009057">
    <property type="entry name" value="Homeodomain-like_sf"/>
</dbReference>
<keyword evidence="4" id="KW-0804">Transcription</keyword>
<dbReference type="OrthoDB" id="9809265at2"/>
<evidence type="ECO:0000256" key="4">
    <source>
        <dbReference type="ARBA" id="ARBA00023163"/>
    </source>
</evidence>
<dbReference type="SUPFAM" id="SSF48498">
    <property type="entry name" value="Tetracyclin repressor-like, C-terminal domain"/>
    <property type="match status" value="1"/>
</dbReference>
<keyword evidence="3 5" id="KW-0238">DNA-binding</keyword>
<evidence type="ECO:0000256" key="3">
    <source>
        <dbReference type="ARBA" id="ARBA00023125"/>
    </source>
</evidence>
<proteinExistence type="predicted"/>
<keyword evidence="8" id="KW-1185">Reference proteome</keyword>
<reference evidence="7 8" key="1">
    <citation type="submission" date="2013-09" db="EMBL/GenBank/DDBJ databases">
        <title>Whole genome shotgun sequence of Novosphingobium tardaugens NBRC 16725.</title>
        <authorList>
            <person name="Isaki S."/>
            <person name="Hosoyama A."/>
            <person name="Tsuchikane K."/>
            <person name="Katsumata H."/>
            <person name="Ando Y."/>
            <person name="Yamazaki S."/>
            <person name="Fujita N."/>
        </authorList>
    </citation>
    <scope>NUCLEOTIDE SEQUENCE [LARGE SCALE GENOMIC DNA]</scope>
    <source>
        <strain evidence="7 8">NBRC 16725</strain>
    </source>
</reference>
<evidence type="ECO:0000259" key="6">
    <source>
        <dbReference type="PROSITE" id="PS50977"/>
    </source>
</evidence>
<dbReference type="InterPro" id="IPR039538">
    <property type="entry name" value="BetI_C"/>
</dbReference>
<dbReference type="PANTHER" id="PTHR30055">
    <property type="entry name" value="HTH-TYPE TRANSCRIPTIONAL REGULATOR RUTR"/>
    <property type="match status" value="1"/>
</dbReference>
<dbReference type="InterPro" id="IPR036271">
    <property type="entry name" value="Tet_transcr_reg_TetR-rel_C_sf"/>
</dbReference>
<dbReference type="PANTHER" id="PTHR30055:SF234">
    <property type="entry name" value="HTH-TYPE TRANSCRIPTIONAL REGULATOR BETI"/>
    <property type="match status" value="1"/>
</dbReference>
<organism evidence="7 8">
    <name type="scientific">Caenibius tardaugens NBRC 16725</name>
    <dbReference type="NCBI Taxonomy" id="1219035"/>
    <lineage>
        <taxon>Bacteria</taxon>
        <taxon>Pseudomonadati</taxon>
        <taxon>Pseudomonadota</taxon>
        <taxon>Alphaproteobacteria</taxon>
        <taxon>Sphingomonadales</taxon>
        <taxon>Erythrobacteraceae</taxon>
        <taxon>Caenibius</taxon>
    </lineage>
</organism>
<dbReference type="RefSeq" id="WP_021691538.1">
    <property type="nucleotide sequence ID" value="NZ_BASZ01000011.1"/>
</dbReference>
<comment type="caution">
    <text evidence="7">The sequence shown here is derived from an EMBL/GenBank/DDBJ whole genome shotgun (WGS) entry which is preliminary data.</text>
</comment>
<evidence type="ECO:0000256" key="1">
    <source>
        <dbReference type="ARBA" id="ARBA00022491"/>
    </source>
</evidence>
<dbReference type="eggNOG" id="COG1309">
    <property type="taxonomic scope" value="Bacteria"/>
</dbReference>
<dbReference type="Pfam" id="PF00440">
    <property type="entry name" value="TetR_N"/>
    <property type="match status" value="1"/>
</dbReference>